<dbReference type="AlphaFoldDB" id="A0A939ERA3"/>
<dbReference type="GO" id="GO:0000976">
    <property type="term" value="F:transcription cis-regulatory region binding"/>
    <property type="evidence" value="ECO:0007669"/>
    <property type="project" value="TreeGrafter"/>
</dbReference>
<proteinExistence type="inferred from homology"/>
<dbReference type="InterPro" id="IPR036388">
    <property type="entry name" value="WH-like_DNA-bd_sf"/>
</dbReference>
<dbReference type="EMBL" id="JAFLNF010000008">
    <property type="protein sequence ID" value="MBO0347053.1"/>
    <property type="molecule type" value="Genomic_DNA"/>
</dbReference>
<dbReference type="InterPro" id="IPR000847">
    <property type="entry name" value="LysR_HTH_N"/>
</dbReference>
<organism evidence="6 7">
    <name type="scientific">Roseibium limicola</name>
    <dbReference type="NCBI Taxonomy" id="2816037"/>
    <lineage>
        <taxon>Bacteria</taxon>
        <taxon>Pseudomonadati</taxon>
        <taxon>Pseudomonadota</taxon>
        <taxon>Alphaproteobacteria</taxon>
        <taxon>Hyphomicrobiales</taxon>
        <taxon>Stappiaceae</taxon>
        <taxon>Roseibium</taxon>
    </lineage>
</organism>
<reference evidence="6" key="1">
    <citation type="submission" date="2021-03" db="EMBL/GenBank/DDBJ databases">
        <title>Roseibium sp. CAU 1637 isolated from Incheon.</title>
        <authorList>
            <person name="Kim W."/>
        </authorList>
    </citation>
    <scope>NUCLEOTIDE SEQUENCE</scope>
    <source>
        <strain evidence="6">CAU 1637</strain>
    </source>
</reference>
<dbReference type="Proteomes" id="UP000664779">
    <property type="component" value="Unassembled WGS sequence"/>
</dbReference>
<evidence type="ECO:0000313" key="7">
    <source>
        <dbReference type="Proteomes" id="UP000664779"/>
    </source>
</evidence>
<keyword evidence="3" id="KW-0238">DNA-binding</keyword>
<evidence type="ECO:0000259" key="5">
    <source>
        <dbReference type="PROSITE" id="PS50931"/>
    </source>
</evidence>
<dbReference type="InterPro" id="IPR005119">
    <property type="entry name" value="LysR_subst-bd"/>
</dbReference>
<comment type="caution">
    <text evidence="6">The sequence shown here is derived from an EMBL/GenBank/DDBJ whole genome shotgun (WGS) entry which is preliminary data.</text>
</comment>
<dbReference type="SUPFAM" id="SSF46785">
    <property type="entry name" value="Winged helix' DNA-binding domain"/>
    <property type="match status" value="1"/>
</dbReference>
<dbReference type="Pfam" id="PF00126">
    <property type="entry name" value="HTH_1"/>
    <property type="match status" value="1"/>
</dbReference>
<feature type="domain" description="HTH lysR-type" evidence="5">
    <location>
        <begin position="1"/>
        <end position="56"/>
    </location>
</feature>
<gene>
    <name evidence="6" type="ORF">J0X15_17635</name>
</gene>
<dbReference type="InterPro" id="IPR036390">
    <property type="entry name" value="WH_DNA-bd_sf"/>
</dbReference>
<keyword evidence="2" id="KW-0805">Transcription regulation</keyword>
<comment type="similarity">
    <text evidence="1">Belongs to the LysR transcriptional regulatory family.</text>
</comment>
<keyword evidence="4" id="KW-0804">Transcription</keyword>
<dbReference type="RefSeq" id="WP_206943585.1">
    <property type="nucleotide sequence ID" value="NZ_JAFLNF010000008.1"/>
</dbReference>
<dbReference type="PANTHER" id="PTHR30126:SF97">
    <property type="entry name" value="HTH-TYPE TRANSCRIPTIONAL REGULATOR ABGR"/>
    <property type="match status" value="1"/>
</dbReference>
<dbReference type="PROSITE" id="PS50931">
    <property type="entry name" value="HTH_LYSR"/>
    <property type="match status" value="1"/>
</dbReference>
<dbReference type="Gene3D" id="1.10.10.10">
    <property type="entry name" value="Winged helix-like DNA-binding domain superfamily/Winged helix DNA-binding domain"/>
    <property type="match status" value="1"/>
</dbReference>
<dbReference type="PANTHER" id="PTHR30126">
    <property type="entry name" value="HTH-TYPE TRANSCRIPTIONAL REGULATOR"/>
    <property type="match status" value="1"/>
</dbReference>
<dbReference type="SUPFAM" id="SSF53850">
    <property type="entry name" value="Periplasmic binding protein-like II"/>
    <property type="match status" value="1"/>
</dbReference>
<evidence type="ECO:0000256" key="4">
    <source>
        <dbReference type="ARBA" id="ARBA00023163"/>
    </source>
</evidence>
<dbReference type="Pfam" id="PF03466">
    <property type="entry name" value="LysR_substrate"/>
    <property type="match status" value="1"/>
</dbReference>
<evidence type="ECO:0000256" key="3">
    <source>
        <dbReference type="ARBA" id="ARBA00023125"/>
    </source>
</evidence>
<dbReference type="GO" id="GO:0003700">
    <property type="term" value="F:DNA-binding transcription factor activity"/>
    <property type="evidence" value="ECO:0007669"/>
    <property type="project" value="InterPro"/>
</dbReference>
<sequence length="294" mass="32468">MKHFRLLVAIDEEKSLLKAADAISITQPGASKLLRDIETAFGEILFDRSPHGLIANESGLCAIRYAQLILNDLTHLRDELVNIKNDYKGFLSVGMTMGATPLMCDGLLQLLESQPGSKFQILEGTSFQLLKWLEEGRIELAICRTNVSPRPETYATSPLGQEEIIVISNTGHKLASKTAIPLSDLIPDRWIVFAPGTPMRSFLERVFRATGEGLPDHIIETTSLLVITQFLSSDPRCCAIIPKSVARTVLNDTNICELDVAMERLDLPNLVVQLAGRQLSKSAQALKQYLIKNS</sequence>
<accession>A0A939ERA3</accession>
<evidence type="ECO:0000256" key="1">
    <source>
        <dbReference type="ARBA" id="ARBA00009437"/>
    </source>
</evidence>
<dbReference type="Gene3D" id="3.40.190.290">
    <property type="match status" value="1"/>
</dbReference>
<keyword evidence="7" id="KW-1185">Reference proteome</keyword>
<evidence type="ECO:0000313" key="6">
    <source>
        <dbReference type="EMBL" id="MBO0347053.1"/>
    </source>
</evidence>
<name>A0A939ERA3_9HYPH</name>
<evidence type="ECO:0000256" key="2">
    <source>
        <dbReference type="ARBA" id="ARBA00023015"/>
    </source>
</evidence>
<protein>
    <submittedName>
        <fullName evidence="6">LysR family transcriptional regulator</fullName>
    </submittedName>
</protein>